<dbReference type="GO" id="GO:0004623">
    <property type="term" value="F:phospholipase A2 activity"/>
    <property type="evidence" value="ECO:0007669"/>
    <property type="project" value="UniProtKB-EC"/>
</dbReference>
<name>A0A8F7GPE8_9VIRU</name>
<dbReference type="Pfam" id="PF00740">
    <property type="entry name" value="VP1_2"/>
    <property type="match status" value="1"/>
</dbReference>
<keyword evidence="12" id="KW-0946">Virion</keyword>
<keyword evidence="11" id="KW-0378">Hydrolase</keyword>
<dbReference type="GO" id="GO:0039615">
    <property type="term" value="C:T=1 icosahedral viral capsid"/>
    <property type="evidence" value="ECO:0007669"/>
    <property type="project" value="UniProtKB-KW"/>
</dbReference>
<keyword evidence="8" id="KW-1140">T=1 icosahedral capsid protein</keyword>
<evidence type="ECO:0000256" key="17">
    <source>
        <dbReference type="SAM" id="MobiDB-lite"/>
    </source>
</evidence>
<dbReference type="InterPro" id="IPR016184">
    <property type="entry name" value="Capsid/spike_ssDNA_virus"/>
</dbReference>
<evidence type="ECO:0000256" key="16">
    <source>
        <dbReference type="ARBA" id="ARBA00045359"/>
    </source>
</evidence>
<comment type="similarity">
    <text evidence="5">Belongs to the parvoviridae capsid protein family.</text>
</comment>
<dbReference type="GO" id="GO:0030430">
    <property type="term" value="C:host cell cytoplasm"/>
    <property type="evidence" value="ECO:0007669"/>
    <property type="project" value="UniProtKB-SubCell"/>
</dbReference>
<comment type="catalytic activity">
    <reaction evidence="1">
        <text>a 1,2-diacyl-sn-glycero-3-phosphocholine + H2O = a 1-acyl-sn-glycero-3-phosphocholine + a fatty acid + H(+)</text>
        <dbReference type="Rhea" id="RHEA:15801"/>
        <dbReference type="ChEBI" id="CHEBI:15377"/>
        <dbReference type="ChEBI" id="CHEBI:15378"/>
        <dbReference type="ChEBI" id="CHEBI:28868"/>
        <dbReference type="ChEBI" id="CHEBI:57643"/>
        <dbReference type="ChEBI" id="CHEBI:58168"/>
        <dbReference type="EC" id="3.1.1.4"/>
    </reaction>
</comment>
<feature type="compositionally biased region" description="Gly residues" evidence="17">
    <location>
        <begin position="162"/>
        <end position="180"/>
    </location>
</feature>
<dbReference type="Gene3D" id="2.170.30.10">
    <property type="entry name" value="Parvovirus coat protein VP1/VP2"/>
    <property type="match status" value="1"/>
</dbReference>
<keyword evidence="14" id="KW-0443">Lipid metabolism</keyword>
<evidence type="ECO:0000259" key="18">
    <source>
        <dbReference type="Pfam" id="PF00740"/>
    </source>
</evidence>
<feature type="region of interest" description="Disordered" evidence="17">
    <location>
        <begin position="97"/>
        <end position="180"/>
    </location>
</feature>
<keyword evidence="15" id="KW-1035">Host cytoplasm</keyword>
<dbReference type="EC" id="3.1.1.4" evidence="6"/>
<accession>A0A8F7GPE8</accession>
<keyword evidence="9" id="KW-0167">Capsid protein</keyword>
<evidence type="ECO:0000259" key="19">
    <source>
        <dbReference type="Pfam" id="PF08398"/>
    </source>
</evidence>
<evidence type="ECO:0000256" key="12">
    <source>
        <dbReference type="ARBA" id="ARBA00022844"/>
    </source>
</evidence>
<dbReference type="Pfam" id="PF08398">
    <property type="entry name" value="Phospholip_A2_4"/>
    <property type="match status" value="1"/>
</dbReference>
<evidence type="ECO:0000256" key="3">
    <source>
        <dbReference type="ARBA" id="ARBA00004192"/>
    </source>
</evidence>
<dbReference type="GO" id="GO:0016042">
    <property type="term" value="P:lipid catabolic process"/>
    <property type="evidence" value="ECO:0007669"/>
    <property type="project" value="UniProtKB-KW"/>
</dbReference>
<evidence type="ECO:0000256" key="9">
    <source>
        <dbReference type="ARBA" id="ARBA00022561"/>
    </source>
</evidence>
<evidence type="ECO:0000256" key="7">
    <source>
        <dbReference type="ARBA" id="ARBA00022267"/>
    </source>
</evidence>
<evidence type="ECO:0000313" key="20">
    <source>
        <dbReference type="EMBL" id="QXU65804.1"/>
    </source>
</evidence>
<evidence type="ECO:0000256" key="11">
    <source>
        <dbReference type="ARBA" id="ARBA00022801"/>
    </source>
</evidence>
<evidence type="ECO:0000256" key="2">
    <source>
        <dbReference type="ARBA" id="ARBA00004147"/>
    </source>
</evidence>
<dbReference type="InterPro" id="IPR013607">
    <property type="entry name" value="Phospholipase_A2-like"/>
</dbReference>
<feature type="compositionally biased region" description="Polar residues" evidence="17">
    <location>
        <begin position="104"/>
        <end position="115"/>
    </location>
</feature>
<dbReference type="InterPro" id="IPR036952">
    <property type="entry name" value="VP1/VP2"/>
</dbReference>
<proteinExistence type="inferred from homology"/>
<reference evidence="20" key="1">
    <citation type="submission" date="2021-04" db="EMBL/GenBank/DDBJ databases">
        <title>Bocavirus in dogs reveals enteral and parenteral infections complicated with encephalopathy.</title>
        <authorList>
            <person name="Piewbang C."/>
            <person name="Techangamsuwan S."/>
        </authorList>
    </citation>
    <scope>NUCLEOTIDE SEQUENCE</scope>
    <source>
        <strain evidence="20">240CP5-TH2020</strain>
        <strain evidence="21">241CP6-TH2020</strain>
    </source>
</reference>
<evidence type="ECO:0000256" key="8">
    <source>
        <dbReference type="ARBA" id="ARBA00022431"/>
    </source>
</evidence>
<keyword evidence="13" id="KW-0442">Lipid degradation</keyword>
<dbReference type="GO" id="GO:0005198">
    <property type="term" value="F:structural molecule activity"/>
    <property type="evidence" value="ECO:0007669"/>
    <property type="project" value="InterPro"/>
</dbReference>
<sequence>MAPANRKPGGWVVPGYRYLGPFNPADNGEPVNSADEAARSHDLAYQSYLDAGVNPYFSYNKADSDFIESLAHDSSFGGWLGRSAFGLKKLLAPHLADTKGNPDAPSTSRAGSSVSKSDRAQKRKLYFARSNKQAKQQKMSAPEAPTEDVAEPGPSGSDPRAGGNGGGGGMGGGGGHGVGVSTGGWKAGTVFGNDFVITTNTRQWFAPIFNGHEYKRMAPSENSEPATDRHWVGISTPWGYFNFNEYSSHFSPQDWQRLTNEYKRWRPKAMRVKVYNLQIKQVVTLGSDTLYNNDLTAGVHIFCDGSHQFPYSQHPWDTGTMPELPHRIWRISQYGYFQLQADLTNGGASSETPDVQNQEKQLLKSAPLYMLETASHQVLRTGEESSFSFSFDSGWVINDKAYAIPQADFNPLIPTRRYFPTRNNSPTGTGGLMFYHRYNPYNKPSNWMPGPSLGYLGSTQTTTNPQYARGPVTVVTQPPGTTADSAVRDEQSTTNVPSEATMQNSGYDVNPVNCGSSRLDAHSLAYDSGPESRGQNIITVRGIDLDMARWSSVMVQDGTKTEIGTQNARTNFTELKNVWMYPNQAWDTTPISRDTPIWVKIPRTDRHTMQDTSDGTLPMAHPPGTIFVRVAKVPIPGESNSYLNLYVTGQITCELLWETERFQTKNWRPEIKNDPSTFSDPLLYTFDSKAIYNTPETFIEGMPTKRGINRVL</sequence>
<evidence type="ECO:0000256" key="4">
    <source>
        <dbReference type="ARBA" id="ARBA00004328"/>
    </source>
</evidence>
<keyword evidence="10" id="KW-1048">Host nucleus</keyword>
<dbReference type="EMBL" id="MW922648">
    <property type="protein sequence ID" value="QXU65804.1"/>
    <property type="molecule type" value="Genomic_DNA"/>
</dbReference>
<dbReference type="InterPro" id="IPR001403">
    <property type="entry name" value="Parvovirus_coat"/>
</dbReference>
<protein>
    <recommendedName>
        <fullName evidence="7">Minor capsid protein VP1</fullName>
        <ecNumber evidence="6">3.1.1.4</ecNumber>
    </recommendedName>
</protein>
<evidence type="ECO:0000256" key="1">
    <source>
        <dbReference type="ARBA" id="ARBA00001604"/>
    </source>
</evidence>
<dbReference type="GO" id="GO:0042025">
    <property type="term" value="C:host cell nucleus"/>
    <property type="evidence" value="ECO:0007669"/>
    <property type="project" value="UniProtKB-SubCell"/>
</dbReference>
<evidence type="ECO:0000256" key="15">
    <source>
        <dbReference type="ARBA" id="ARBA00023200"/>
    </source>
</evidence>
<comment type="subcellular location">
    <subcellularLocation>
        <location evidence="3">Host cytoplasm</location>
    </subcellularLocation>
    <subcellularLocation>
        <location evidence="2">Host nucleus</location>
    </subcellularLocation>
    <subcellularLocation>
        <location evidence="4">Virion</location>
    </subcellularLocation>
</comment>
<evidence type="ECO:0000256" key="10">
    <source>
        <dbReference type="ARBA" id="ARBA00022562"/>
    </source>
</evidence>
<feature type="domain" description="Phospholipase A2-like" evidence="19">
    <location>
        <begin position="10"/>
        <end position="88"/>
    </location>
</feature>
<evidence type="ECO:0000256" key="14">
    <source>
        <dbReference type="ARBA" id="ARBA00023098"/>
    </source>
</evidence>
<evidence type="ECO:0000256" key="5">
    <source>
        <dbReference type="ARBA" id="ARBA00005398"/>
    </source>
</evidence>
<evidence type="ECO:0000256" key="13">
    <source>
        <dbReference type="ARBA" id="ARBA00022963"/>
    </source>
</evidence>
<dbReference type="SUPFAM" id="SSF88645">
    <property type="entry name" value="ssDNA viruses"/>
    <property type="match status" value="1"/>
</dbReference>
<feature type="domain" description="Coat protein VP1/VP2 Parvovirus" evidence="18">
    <location>
        <begin position="171"/>
        <end position="671"/>
    </location>
</feature>
<organism evidence="20">
    <name type="scientific">Bocaparvovirus carnivoran2</name>
    <dbReference type="NCBI Taxonomy" id="3052027"/>
    <lineage>
        <taxon>Viruses</taxon>
        <taxon>Monodnaviria</taxon>
        <taxon>Shotokuvirae</taxon>
        <taxon>Cossaviricota</taxon>
        <taxon>Quintoviricetes</taxon>
        <taxon>Piccovirales</taxon>
        <taxon>Parvoviridae</taxon>
        <taxon>Parvovirinae</taxon>
        <taxon>Bocaparvovirus</taxon>
    </lineage>
</organism>
<feature type="compositionally biased region" description="Polar residues" evidence="17">
    <location>
        <begin position="130"/>
        <end position="139"/>
    </location>
</feature>
<evidence type="ECO:0000256" key="6">
    <source>
        <dbReference type="ARBA" id="ARBA00013278"/>
    </source>
</evidence>
<comment type="function">
    <text evidence="16">Capsid proteins self-assembles to form an icosahedral capsid with a T=1 symmetry, about 26 nm in diameter, and consisting of 60 copies of three size variants of the capsid proteins, VP1, and VP3, which differ by the presence of an N-terminal extension in the minor protein VP1. The capsid has a channel at the 5-fold axis and there are densities extending the 5-fold axis into the interior of the capsid. The capsid encapsulates the genomic ssDNA. Binding to the host receptors also induces capsid rearrangements leading to surface exposure of VP1 N-terminus, specifically its phospholipase A2-like region. The additional N-terminal region of isoform Minor capsid protein VP1, called VP1u, may serve as a lipolytic enzyme to breach the endosomal membrane during entry into host cell and might contribute to virus transport to the nucleus.</text>
</comment>
<evidence type="ECO:0000313" key="21">
    <source>
        <dbReference type="EMBL" id="QXU65824.1"/>
    </source>
</evidence>
<dbReference type="EMBL" id="MW922653">
    <property type="protein sequence ID" value="QXU65824.1"/>
    <property type="molecule type" value="Genomic_DNA"/>
</dbReference>